<evidence type="ECO:0000256" key="2">
    <source>
        <dbReference type="ARBA" id="ARBA00022692"/>
    </source>
</evidence>
<gene>
    <name evidence="7" type="ORF">N7494_010795</name>
</gene>
<dbReference type="AlphaFoldDB" id="A0AAD6CK82"/>
<dbReference type="PANTHER" id="PTHR23241">
    <property type="entry name" value="LATE EMBRYOGENESIS ABUNDANT PLANTS LEA-RELATED"/>
    <property type="match status" value="1"/>
</dbReference>
<dbReference type="InterPro" id="IPR053009">
    <property type="entry name" value="Xanthocillin_Biosynth-Assoc"/>
</dbReference>
<accession>A0AAD6CK82</accession>
<evidence type="ECO:0000256" key="1">
    <source>
        <dbReference type="ARBA" id="ARBA00004370"/>
    </source>
</evidence>
<reference evidence="7 8" key="1">
    <citation type="journal article" date="2023" name="IMA Fungus">
        <title>Comparative genomic study of the Penicillium genus elucidates a diverse pangenome and 15 lateral gene transfer events.</title>
        <authorList>
            <person name="Petersen C."/>
            <person name="Sorensen T."/>
            <person name="Nielsen M.R."/>
            <person name="Sondergaard T.E."/>
            <person name="Sorensen J.L."/>
            <person name="Fitzpatrick D.A."/>
            <person name="Frisvad J.C."/>
            <person name="Nielsen K.L."/>
        </authorList>
    </citation>
    <scope>NUCLEOTIDE SEQUENCE [LARGE SCALE GENOMIC DNA]</scope>
    <source>
        <strain evidence="7 8">IBT 35679</strain>
    </source>
</reference>
<sequence>MDAILLTVGNLLPYHLLSYGALLGTELYQSFVNTKLCYRHLPMREFLGLNKRIFPVYFTCQIGLAALTAATRPPYSIVSLATDLWSAAPLVIVLAMGSLNYFVYGPKTTTVSFVRRALHESENHSAVDDQKIQRANKDFKRNHAMTIHLNAIALVATVWYGFSLSHAIITGF</sequence>
<dbReference type="Proteomes" id="UP001220324">
    <property type="component" value="Unassembled WGS sequence"/>
</dbReference>
<feature type="transmembrane region" description="Helical" evidence="5">
    <location>
        <begin position="84"/>
        <end position="103"/>
    </location>
</feature>
<protein>
    <recommendedName>
        <fullName evidence="6">TMEM205-like domain-containing protein</fullName>
    </recommendedName>
</protein>
<dbReference type="PANTHER" id="PTHR23241:SF102">
    <property type="entry name" value="LD23009P"/>
    <property type="match status" value="1"/>
</dbReference>
<comment type="caution">
    <text evidence="7">The sequence shown here is derived from an EMBL/GenBank/DDBJ whole genome shotgun (WGS) entry which is preliminary data.</text>
</comment>
<evidence type="ECO:0000256" key="5">
    <source>
        <dbReference type="SAM" id="Phobius"/>
    </source>
</evidence>
<evidence type="ECO:0000256" key="4">
    <source>
        <dbReference type="ARBA" id="ARBA00023136"/>
    </source>
</evidence>
<dbReference type="EMBL" id="JAQIZZ010000008">
    <property type="protein sequence ID" value="KAJ5524145.1"/>
    <property type="molecule type" value="Genomic_DNA"/>
</dbReference>
<evidence type="ECO:0000313" key="7">
    <source>
        <dbReference type="EMBL" id="KAJ5524145.1"/>
    </source>
</evidence>
<keyword evidence="4 5" id="KW-0472">Membrane</keyword>
<proteinExistence type="predicted"/>
<keyword evidence="3 5" id="KW-1133">Transmembrane helix</keyword>
<feature type="transmembrane region" description="Helical" evidence="5">
    <location>
        <begin position="12"/>
        <end position="32"/>
    </location>
</feature>
<comment type="subcellular location">
    <subcellularLocation>
        <location evidence="1">Membrane</location>
    </subcellularLocation>
</comment>
<feature type="domain" description="TMEM205-like" evidence="6">
    <location>
        <begin position="17"/>
        <end position="115"/>
    </location>
</feature>
<evidence type="ECO:0000259" key="6">
    <source>
        <dbReference type="Pfam" id="PF13664"/>
    </source>
</evidence>
<keyword evidence="2 5" id="KW-0812">Transmembrane</keyword>
<evidence type="ECO:0000256" key="3">
    <source>
        <dbReference type="ARBA" id="ARBA00022989"/>
    </source>
</evidence>
<dbReference type="Pfam" id="PF13664">
    <property type="entry name" value="DUF4149"/>
    <property type="match status" value="1"/>
</dbReference>
<evidence type="ECO:0000313" key="8">
    <source>
        <dbReference type="Proteomes" id="UP001220324"/>
    </source>
</evidence>
<keyword evidence="8" id="KW-1185">Reference proteome</keyword>
<feature type="transmembrane region" description="Helical" evidence="5">
    <location>
        <begin position="53"/>
        <end position="72"/>
    </location>
</feature>
<dbReference type="GO" id="GO:0016020">
    <property type="term" value="C:membrane"/>
    <property type="evidence" value="ECO:0007669"/>
    <property type="project" value="UniProtKB-SubCell"/>
</dbReference>
<name>A0AAD6CK82_9EURO</name>
<dbReference type="InterPro" id="IPR025423">
    <property type="entry name" value="TMEM205-like"/>
</dbReference>
<organism evidence="7 8">
    <name type="scientific">Penicillium frequentans</name>
    <dbReference type="NCBI Taxonomy" id="3151616"/>
    <lineage>
        <taxon>Eukaryota</taxon>
        <taxon>Fungi</taxon>
        <taxon>Dikarya</taxon>
        <taxon>Ascomycota</taxon>
        <taxon>Pezizomycotina</taxon>
        <taxon>Eurotiomycetes</taxon>
        <taxon>Eurotiomycetidae</taxon>
        <taxon>Eurotiales</taxon>
        <taxon>Aspergillaceae</taxon>
        <taxon>Penicillium</taxon>
    </lineage>
</organism>
<feature type="transmembrane region" description="Helical" evidence="5">
    <location>
        <begin position="147"/>
        <end position="169"/>
    </location>
</feature>